<evidence type="ECO:0000256" key="4">
    <source>
        <dbReference type="PROSITE-ProRule" id="PRU00723"/>
    </source>
</evidence>
<evidence type="ECO:0000313" key="7">
    <source>
        <dbReference type="EMBL" id="CAE8625643.1"/>
    </source>
</evidence>
<feature type="compositionally biased region" description="Low complexity" evidence="5">
    <location>
        <begin position="37"/>
        <end position="51"/>
    </location>
</feature>
<evidence type="ECO:0000259" key="6">
    <source>
        <dbReference type="PROSITE" id="PS50103"/>
    </source>
</evidence>
<comment type="caution">
    <text evidence="8">The sequence shown here is derived from an EMBL/GenBank/DDBJ whole genome shotgun (WGS) entry which is preliminary data.</text>
</comment>
<dbReference type="SMART" id="SM00356">
    <property type="entry name" value="ZnF_C3H1"/>
    <property type="match status" value="2"/>
</dbReference>
<reference evidence="8" key="1">
    <citation type="submission" date="2021-02" db="EMBL/GenBank/DDBJ databases">
        <authorList>
            <person name="Dougan E. K."/>
            <person name="Rhodes N."/>
            <person name="Thang M."/>
            <person name="Chan C."/>
        </authorList>
    </citation>
    <scope>NUCLEOTIDE SEQUENCE</scope>
</reference>
<feature type="domain" description="C3H1-type" evidence="6">
    <location>
        <begin position="376"/>
        <end position="401"/>
    </location>
</feature>
<dbReference type="Pfam" id="PF18345">
    <property type="entry name" value="zf_CCCH_4"/>
    <property type="match status" value="1"/>
</dbReference>
<sequence length="401" mass="42938">MGDKPAALGDARAAVKADPQNHHARAMLVRLRPTETASPPSSSNPSANSCSGCGGSARAGSNVFGTDRCTKCTGTGQNPQAQYLNVSIGCQVELHGLEGAHADKNGLRAQVVSWDSDKSKWQVTTPAGRSVLISEPFLRVTAGPRVARGQAQAPGTIPSSLPEPSAWANGLSPSMQREWLVDCYRMRVDDDYAWGGGNLRGLYNVTAGGGGSVAQDFLLFCKLAVRKAVIPPNWDWAAFLVTAEDLLRYAFEKEDAQEKYGSENVFNAAMGGRSLRYTAEIVYGSSCMAMEESDAVQELEDTIERSFNNERVFDDVGGVVAWRAVGLGPRERIGRQKGGGKASGKGSKGALTLCRFWQAGYCTKGEQCRFSHAGPKGQLPVCRYWQVGTCTKGASCQFGHV</sequence>
<keyword evidence="1 4" id="KW-0479">Metal-binding</keyword>
<dbReference type="AlphaFoldDB" id="A0A813KJI5"/>
<protein>
    <recommendedName>
        <fullName evidence="6">C3H1-type domain-containing protein</fullName>
    </recommendedName>
</protein>
<feature type="domain" description="C3H1-type" evidence="6">
    <location>
        <begin position="348"/>
        <end position="375"/>
    </location>
</feature>
<keyword evidence="10" id="KW-1185">Reference proteome</keyword>
<dbReference type="Proteomes" id="UP000654075">
    <property type="component" value="Unassembled WGS sequence"/>
</dbReference>
<evidence type="ECO:0000313" key="8">
    <source>
        <dbReference type="EMBL" id="CAE8701738.1"/>
    </source>
</evidence>
<dbReference type="Proteomes" id="UP000626109">
    <property type="component" value="Unassembled WGS sequence"/>
</dbReference>
<accession>A0A813KJI5</accession>
<name>A0A813KJI5_POLGL</name>
<dbReference type="OrthoDB" id="432970at2759"/>
<keyword evidence="3 4" id="KW-0862">Zinc</keyword>
<feature type="zinc finger region" description="C3H1-type" evidence="4">
    <location>
        <begin position="376"/>
        <end position="401"/>
    </location>
</feature>
<keyword evidence="2 4" id="KW-0863">Zinc-finger</keyword>
<dbReference type="Gene3D" id="4.10.1000.10">
    <property type="entry name" value="Zinc finger, CCCH-type"/>
    <property type="match status" value="1"/>
</dbReference>
<proteinExistence type="predicted"/>
<dbReference type="SUPFAM" id="SSF90229">
    <property type="entry name" value="CCCH zinc finger"/>
    <property type="match status" value="2"/>
</dbReference>
<dbReference type="Pfam" id="PF14608">
    <property type="entry name" value="zf-CCCH_2"/>
    <property type="match status" value="1"/>
</dbReference>
<feature type="zinc finger region" description="C3H1-type" evidence="4">
    <location>
        <begin position="348"/>
        <end position="375"/>
    </location>
</feature>
<dbReference type="InterPro" id="IPR000571">
    <property type="entry name" value="Znf_CCCH"/>
</dbReference>
<feature type="region of interest" description="Disordered" evidence="5">
    <location>
        <begin position="1"/>
        <end position="22"/>
    </location>
</feature>
<dbReference type="InterPro" id="IPR036855">
    <property type="entry name" value="Znf_CCCH_sf"/>
</dbReference>
<evidence type="ECO:0000256" key="3">
    <source>
        <dbReference type="ARBA" id="ARBA00022833"/>
    </source>
</evidence>
<organism evidence="8 9">
    <name type="scientific">Polarella glacialis</name>
    <name type="common">Dinoflagellate</name>
    <dbReference type="NCBI Taxonomy" id="89957"/>
    <lineage>
        <taxon>Eukaryota</taxon>
        <taxon>Sar</taxon>
        <taxon>Alveolata</taxon>
        <taxon>Dinophyceae</taxon>
        <taxon>Suessiales</taxon>
        <taxon>Suessiaceae</taxon>
        <taxon>Polarella</taxon>
    </lineage>
</organism>
<evidence type="ECO:0000313" key="10">
    <source>
        <dbReference type="Proteomes" id="UP000654075"/>
    </source>
</evidence>
<dbReference type="PROSITE" id="PS50103">
    <property type="entry name" value="ZF_C3H1"/>
    <property type="match status" value="2"/>
</dbReference>
<evidence type="ECO:0000256" key="2">
    <source>
        <dbReference type="ARBA" id="ARBA00022771"/>
    </source>
</evidence>
<dbReference type="EMBL" id="CAJNNV010028745">
    <property type="protein sequence ID" value="CAE8625643.1"/>
    <property type="molecule type" value="Genomic_DNA"/>
</dbReference>
<evidence type="ECO:0000256" key="1">
    <source>
        <dbReference type="ARBA" id="ARBA00022723"/>
    </source>
</evidence>
<gene>
    <name evidence="7" type="ORF">PGLA1383_LOCUS42626</name>
    <name evidence="8" type="ORF">PGLA2088_LOCUS32139</name>
</gene>
<dbReference type="EMBL" id="CAJNNW010029868">
    <property type="protein sequence ID" value="CAE8701738.1"/>
    <property type="molecule type" value="Genomic_DNA"/>
</dbReference>
<evidence type="ECO:0000313" key="9">
    <source>
        <dbReference type="Proteomes" id="UP000626109"/>
    </source>
</evidence>
<evidence type="ECO:0000256" key="5">
    <source>
        <dbReference type="SAM" id="MobiDB-lite"/>
    </source>
</evidence>
<feature type="region of interest" description="Disordered" evidence="5">
    <location>
        <begin position="33"/>
        <end position="52"/>
    </location>
</feature>
<dbReference type="GO" id="GO:0008270">
    <property type="term" value="F:zinc ion binding"/>
    <property type="evidence" value="ECO:0007669"/>
    <property type="project" value="UniProtKB-KW"/>
</dbReference>